<comment type="caution">
    <text evidence="2">The sequence shown here is derived from an EMBL/GenBank/DDBJ whole genome shotgun (WGS) entry which is preliminary data.</text>
</comment>
<name>A0A151A9C3_9EURY</name>
<evidence type="ECO:0000313" key="3">
    <source>
        <dbReference type="Proteomes" id="UP000075321"/>
    </source>
</evidence>
<feature type="coiled-coil region" evidence="1">
    <location>
        <begin position="25"/>
        <end position="52"/>
    </location>
</feature>
<keyword evidence="3" id="KW-1185">Reference proteome</keyword>
<dbReference type="OrthoDB" id="320638at2157"/>
<sequence>MIPRRSIEQLREDLSDYKEYVGQHHARMNQRIATLEEDNDRLTERVAELEAQLDPDPNGKEYESMSRDERVHKIRTTLFEDAQHRHSGKSQMTYKEILRLFDNHPSDGYAYKLLTLAGAEEGFEYADSNGTGKVVRVDTGAVNDETLVHAGNNRTSQEAA</sequence>
<dbReference type="EMBL" id="LTAZ01000015">
    <property type="protein sequence ID" value="KYH24194.1"/>
    <property type="molecule type" value="Genomic_DNA"/>
</dbReference>
<proteinExistence type="predicted"/>
<evidence type="ECO:0000256" key="1">
    <source>
        <dbReference type="SAM" id="Coils"/>
    </source>
</evidence>
<reference evidence="2 3" key="1">
    <citation type="submission" date="2016-02" db="EMBL/GenBank/DDBJ databases">
        <title>Genome sequence of Halalkalicoccus paucihalophilus DSM 24557.</title>
        <authorList>
            <person name="Poehlein A."/>
            <person name="Daniel R."/>
        </authorList>
    </citation>
    <scope>NUCLEOTIDE SEQUENCE [LARGE SCALE GENOMIC DNA]</scope>
    <source>
        <strain evidence="2 3">DSM 24557</strain>
    </source>
</reference>
<accession>A0A151A9C3</accession>
<dbReference type="RefSeq" id="WP_066385250.1">
    <property type="nucleotide sequence ID" value="NZ_LTAZ01000015.1"/>
</dbReference>
<keyword evidence="1" id="KW-0175">Coiled coil</keyword>
<dbReference type="AlphaFoldDB" id="A0A151A9C3"/>
<organism evidence="2 3">
    <name type="scientific">Halalkalicoccus paucihalophilus</name>
    <dbReference type="NCBI Taxonomy" id="1008153"/>
    <lineage>
        <taxon>Archaea</taxon>
        <taxon>Methanobacteriati</taxon>
        <taxon>Methanobacteriota</taxon>
        <taxon>Stenosarchaea group</taxon>
        <taxon>Halobacteria</taxon>
        <taxon>Halobacteriales</taxon>
        <taxon>Halococcaceae</taxon>
        <taxon>Halalkalicoccus</taxon>
    </lineage>
</organism>
<evidence type="ECO:0000313" key="2">
    <source>
        <dbReference type="EMBL" id="KYH24194.1"/>
    </source>
</evidence>
<protein>
    <submittedName>
        <fullName evidence="2">Uncharacterized protein</fullName>
    </submittedName>
</protein>
<dbReference type="Proteomes" id="UP000075321">
    <property type="component" value="Unassembled WGS sequence"/>
</dbReference>
<gene>
    <name evidence="2" type="ORF">HAPAU_36650</name>
</gene>
<dbReference type="PATRIC" id="fig|1008153.3.peg.3888"/>